<keyword evidence="4" id="KW-1185">Reference proteome</keyword>
<feature type="transmembrane region" description="Helical" evidence="2">
    <location>
        <begin position="404"/>
        <end position="421"/>
    </location>
</feature>
<evidence type="ECO:0000256" key="2">
    <source>
        <dbReference type="SAM" id="Phobius"/>
    </source>
</evidence>
<evidence type="ECO:0000256" key="1">
    <source>
        <dbReference type="SAM" id="MobiDB-lite"/>
    </source>
</evidence>
<feature type="transmembrane region" description="Helical" evidence="2">
    <location>
        <begin position="378"/>
        <end position="398"/>
    </location>
</feature>
<feature type="transmembrane region" description="Helical" evidence="2">
    <location>
        <begin position="333"/>
        <end position="357"/>
    </location>
</feature>
<keyword evidence="2" id="KW-0812">Transmembrane</keyword>
<name>A0A6L8W3W0_9PROT</name>
<evidence type="ECO:0000313" key="3">
    <source>
        <dbReference type="EMBL" id="MZR29708.1"/>
    </source>
</evidence>
<gene>
    <name evidence="3" type="ORF">GQE98_03575</name>
</gene>
<feature type="transmembrane region" description="Helical" evidence="2">
    <location>
        <begin position="188"/>
        <end position="206"/>
    </location>
</feature>
<feature type="transmembrane region" description="Helical" evidence="2">
    <location>
        <begin position="218"/>
        <end position="249"/>
    </location>
</feature>
<dbReference type="EMBL" id="WTUW01000001">
    <property type="protein sequence ID" value="MZR29708.1"/>
    <property type="molecule type" value="Genomic_DNA"/>
</dbReference>
<organism evidence="3 4">
    <name type="scientific">Sneathiella litorea</name>
    <dbReference type="NCBI Taxonomy" id="2606216"/>
    <lineage>
        <taxon>Bacteria</taxon>
        <taxon>Pseudomonadati</taxon>
        <taxon>Pseudomonadota</taxon>
        <taxon>Alphaproteobacteria</taxon>
        <taxon>Sneathiellales</taxon>
        <taxon>Sneathiellaceae</taxon>
        <taxon>Sneathiella</taxon>
    </lineage>
</organism>
<feature type="compositionally biased region" description="Polar residues" evidence="1">
    <location>
        <begin position="431"/>
        <end position="454"/>
    </location>
</feature>
<evidence type="ECO:0000313" key="4">
    <source>
        <dbReference type="Proteomes" id="UP000476030"/>
    </source>
</evidence>
<dbReference type="AlphaFoldDB" id="A0A6L8W3W0"/>
<feature type="transmembrane region" description="Helical" evidence="2">
    <location>
        <begin position="76"/>
        <end position="96"/>
    </location>
</feature>
<sequence>MVGVTAFVTVALGILALAVRPGTAVGVLIVSMMIWPEYLRVPMGPADMSAPRLIALALLIRFIVQGRHIRMNVCSVDYLVFFLWAWTVIATIMAGAESAKTIEMIGYGFDTVLMYFVARLGIRSIQDAGGLAFPLFGIAAFMCVMGWQESYTTSSPYVGLDSYRTWVWIAKEPEFRLGMMRAKVSTSVHIYFGMAMMLIAGIAWAIRSNPRVRKMSTFTAIFAAVGGLASMSSGPWLAIVTLIFCNLYILRPSLIKPTLYLMLAVAIFLELASNRHFYNLIDYLALNSTTAWYRTRLLEVAVAQWRDYWIFGSSGIDINYWGGLLDGRRHIDLVNHFVIVAVNGGIPAFLMYVFSHVNAVRYAAKARKTSKDPYRRKLIFFLISALIALDVSSMSVGLFEQPLILTNILLGMLVSAGVAWNEVPARRGQPSAASQMPQEMAQTAQQSSNVSKPL</sequence>
<accession>A0A6L8W3W0</accession>
<reference evidence="3 4" key="1">
    <citation type="submission" date="2019-12" db="EMBL/GenBank/DDBJ databases">
        <title>Snethiella sp. nov. sp. isolated from sea sand.</title>
        <authorList>
            <person name="Kim J."/>
            <person name="Jeong S.E."/>
            <person name="Jung H.S."/>
            <person name="Jeon C.O."/>
        </authorList>
    </citation>
    <scope>NUCLEOTIDE SEQUENCE [LARGE SCALE GENOMIC DNA]</scope>
    <source>
        <strain evidence="3 4">DP05</strain>
    </source>
</reference>
<keyword evidence="2" id="KW-0472">Membrane</keyword>
<feature type="transmembrane region" description="Helical" evidence="2">
    <location>
        <begin position="48"/>
        <end position="64"/>
    </location>
</feature>
<feature type="region of interest" description="Disordered" evidence="1">
    <location>
        <begin position="429"/>
        <end position="454"/>
    </location>
</feature>
<evidence type="ECO:0008006" key="5">
    <source>
        <dbReference type="Google" id="ProtNLM"/>
    </source>
</evidence>
<protein>
    <recommendedName>
        <fullName evidence="5">O-antigen ligase domain-containing protein</fullName>
    </recommendedName>
</protein>
<feature type="transmembrane region" description="Helical" evidence="2">
    <location>
        <begin position="129"/>
        <end position="147"/>
    </location>
</feature>
<dbReference type="Proteomes" id="UP000476030">
    <property type="component" value="Unassembled WGS sequence"/>
</dbReference>
<comment type="caution">
    <text evidence="3">The sequence shown here is derived from an EMBL/GenBank/DDBJ whole genome shotgun (WGS) entry which is preliminary data.</text>
</comment>
<keyword evidence="2" id="KW-1133">Transmembrane helix</keyword>
<dbReference type="RefSeq" id="WP_161314170.1">
    <property type="nucleotide sequence ID" value="NZ_WTUW01000001.1"/>
</dbReference>
<proteinExistence type="predicted"/>